<evidence type="ECO:0000256" key="1">
    <source>
        <dbReference type="SAM" id="Phobius"/>
    </source>
</evidence>
<name>A0A1I2CV45_9BACI</name>
<reference evidence="2 3" key="1">
    <citation type="submission" date="2016-10" db="EMBL/GenBank/DDBJ databases">
        <authorList>
            <person name="de Groot N.N."/>
        </authorList>
    </citation>
    <scope>NUCLEOTIDE SEQUENCE [LARGE SCALE GENOMIC DNA]</scope>
    <source>
        <strain evidence="2 3">DSM 23995</strain>
    </source>
</reference>
<protein>
    <submittedName>
        <fullName evidence="2">Uncharacterized protein</fullName>
    </submittedName>
</protein>
<keyword evidence="1" id="KW-0812">Transmembrane</keyword>
<accession>A0A1I2CV45</accession>
<feature type="transmembrane region" description="Helical" evidence="1">
    <location>
        <begin position="98"/>
        <end position="120"/>
    </location>
</feature>
<keyword evidence="3" id="KW-1185">Reference proteome</keyword>
<keyword evidence="1" id="KW-0472">Membrane</keyword>
<dbReference type="RefSeq" id="WP_091660426.1">
    <property type="nucleotide sequence ID" value="NZ_FONT01000003.1"/>
</dbReference>
<sequence>MKNKLLTGLMVWTLFIIMMGVLFPIPTTSGATSMEMVMESYTIYGFFSLIPIVFYGTIISFVADWLARRFQRFVQPISFVLHLAGGAGAYIVTQNLDITILAMLAAMMFFLADRCFVLLYRSSSGVYALKNLPIVVGFIGVTAMVLGSSIG</sequence>
<feature type="transmembrane region" description="Helical" evidence="1">
    <location>
        <begin position="5"/>
        <end position="23"/>
    </location>
</feature>
<feature type="transmembrane region" description="Helical" evidence="1">
    <location>
        <begin position="73"/>
        <end position="92"/>
    </location>
</feature>
<keyword evidence="1" id="KW-1133">Transmembrane helix</keyword>
<organism evidence="2 3">
    <name type="scientific">Alteribacillus iranensis</name>
    <dbReference type="NCBI Taxonomy" id="930128"/>
    <lineage>
        <taxon>Bacteria</taxon>
        <taxon>Bacillati</taxon>
        <taxon>Bacillota</taxon>
        <taxon>Bacilli</taxon>
        <taxon>Bacillales</taxon>
        <taxon>Bacillaceae</taxon>
        <taxon>Alteribacillus</taxon>
    </lineage>
</organism>
<feature type="transmembrane region" description="Helical" evidence="1">
    <location>
        <begin position="43"/>
        <end position="66"/>
    </location>
</feature>
<dbReference type="OrthoDB" id="2970364at2"/>
<gene>
    <name evidence="2" type="ORF">SAMN05192532_103225</name>
</gene>
<evidence type="ECO:0000313" key="3">
    <source>
        <dbReference type="Proteomes" id="UP000199516"/>
    </source>
</evidence>
<dbReference type="EMBL" id="FONT01000003">
    <property type="protein sequence ID" value="SFE72181.1"/>
    <property type="molecule type" value="Genomic_DNA"/>
</dbReference>
<dbReference type="AlphaFoldDB" id="A0A1I2CV45"/>
<dbReference type="STRING" id="930128.SAMN05192532_103225"/>
<evidence type="ECO:0000313" key="2">
    <source>
        <dbReference type="EMBL" id="SFE72181.1"/>
    </source>
</evidence>
<proteinExistence type="predicted"/>
<dbReference type="Proteomes" id="UP000199516">
    <property type="component" value="Unassembled WGS sequence"/>
</dbReference>
<feature type="transmembrane region" description="Helical" evidence="1">
    <location>
        <begin position="132"/>
        <end position="150"/>
    </location>
</feature>